<sequence length="126" mass="14347">MPGTEVKWTDNAHLVLLCAALDIIGDGGKVSIATHKDKFMAALEANGYKFTWEVFKSHLLFKMPKWEDIRDDLFEAIVRVQPPIDKEQQAEIVEILKSRGHDMGWNAIRYVLAFLSVGFPLSKCWV</sequence>
<dbReference type="RefSeq" id="XP_062720183.1">
    <property type="nucleotide sequence ID" value="XM_062867056.1"/>
</dbReference>
<gene>
    <name evidence="1" type="ORF">B0T15DRAFT_494866</name>
</gene>
<keyword evidence="2" id="KW-1185">Reference proteome</keyword>
<accession>A0AAJ0GQQ4</accession>
<dbReference type="AlphaFoldDB" id="A0AAJ0GQQ4"/>
<comment type="caution">
    <text evidence="1">The sequence shown here is derived from an EMBL/GenBank/DDBJ whole genome shotgun (WGS) entry which is preliminary data.</text>
</comment>
<reference evidence="1" key="2">
    <citation type="submission" date="2023-06" db="EMBL/GenBank/DDBJ databases">
        <authorList>
            <consortium name="Lawrence Berkeley National Laboratory"/>
            <person name="Mondo S.J."/>
            <person name="Hensen N."/>
            <person name="Bonometti L."/>
            <person name="Westerberg I."/>
            <person name="Brannstrom I.O."/>
            <person name="Guillou S."/>
            <person name="Cros-Aarteil S."/>
            <person name="Calhoun S."/>
            <person name="Haridas S."/>
            <person name="Kuo A."/>
            <person name="Pangilinan J."/>
            <person name="Riley R."/>
            <person name="Labutti K."/>
            <person name="Andreopoulos B."/>
            <person name="Lipzen A."/>
            <person name="Chen C."/>
            <person name="Yanf M."/>
            <person name="Daum C."/>
            <person name="Ng V."/>
            <person name="Clum A."/>
            <person name="Steindorff A."/>
            <person name="Ohm R."/>
            <person name="Martin F."/>
            <person name="Silar P."/>
            <person name="Natvig D."/>
            <person name="Lalanne C."/>
            <person name="Gautier V."/>
            <person name="Ament-Velasquez S.L."/>
            <person name="Kruys A."/>
            <person name="Hutchinson M.I."/>
            <person name="Powell A.J."/>
            <person name="Barry K."/>
            <person name="Miller A.N."/>
            <person name="Grigoriev I.V."/>
            <person name="Debuchy R."/>
            <person name="Gladieux P."/>
            <person name="Thoren M.H."/>
            <person name="Johannesson H."/>
        </authorList>
    </citation>
    <scope>NUCLEOTIDE SEQUENCE</scope>
    <source>
        <strain evidence="1">CBS 333.67</strain>
    </source>
</reference>
<protein>
    <submittedName>
        <fullName evidence="1">Uncharacterized protein</fullName>
    </submittedName>
</protein>
<dbReference type="GeneID" id="87885885"/>
<name>A0AAJ0GQQ4_9PEZI</name>
<proteinExistence type="predicted"/>
<dbReference type="Proteomes" id="UP001273166">
    <property type="component" value="Unassembled WGS sequence"/>
</dbReference>
<evidence type="ECO:0000313" key="2">
    <source>
        <dbReference type="Proteomes" id="UP001273166"/>
    </source>
</evidence>
<dbReference type="EMBL" id="JAUDZG010000005">
    <property type="protein sequence ID" value="KAK3304403.1"/>
    <property type="molecule type" value="Genomic_DNA"/>
</dbReference>
<evidence type="ECO:0000313" key="1">
    <source>
        <dbReference type="EMBL" id="KAK3304403.1"/>
    </source>
</evidence>
<reference evidence="1" key="1">
    <citation type="journal article" date="2023" name="Mol. Phylogenet. Evol.">
        <title>Genome-scale phylogeny and comparative genomics of the fungal order Sordariales.</title>
        <authorList>
            <person name="Hensen N."/>
            <person name="Bonometti L."/>
            <person name="Westerberg I."/>
            <person name="Brannstrom I.O."/>
            <person name="Guillou S."/>
            <person name="Cros-Aarteil S."/>
            <person name="Calhoun S."/>
            <person name="Haridas S."/>
            <person name="Kuo A."/>
            <person name="Mondo S."/>
            <person name="Pangilinan J."/>
            <person name="Riley R."/>
            <person name="LaButti K."/>
            <person name="Andreopoulos B."/>
            <person name="Lipzen A."/>
            <person name="Chen C."/>
            <person name="Yan M."/>
            <person name="Daum C."/>
            <person name="Ng V."/>
            <person name="Clum A."/>
            <person name="Steindorff A."/>
            <person name="Ohm R.A."/>
            <person name="Martin F."/>
            <person name="Silar P."/>
            <person name="Natvig D.O."/>
            <person name="Lalanne C."/>
            <person name="Gautier V."/>
            <person name="Ament-Velasquez S.L."/>
            <person name="Kruys A."/>
            <person name="Hutchinson M.I."/>
            <person name="Powell A.J."/>
            <person name="Barry K."/>
            <person name="Miller A.N."/>
            <person name="Grigoriev I.V."/>
            <person name="Debuchy R."/>
            <person name="Gladieux P."/>
            <person name="Hiltunen Thoren M."/>
            <person name="Johannesson H."/>
        </authorList>
    </citation>
    <scope>NUCLEOTIDE SEQUENCE</scope>
    <source>
        <strain evidence="1">CBS 333.67</strain>
    </source>
</reference>
<organism evidence="1 2">
    <name type="scientific">Chaetomium strumarium</name>
    <dbReference type="NCBI Taxonomy" id="1170767"/>
    <lineage>
        <taxon>Eukaryota</taxon>
        <taxon>Fungi</taxon>
        <taxon>Dikarya</taxon>
        <taxon>Ascomycota</taxon>
        <taxon>Pezizomycotina</taxon>
        <taxon>Sordariomycetes</taxon>
        <taxon>Sordariomycetidae</taxon>
        <taxon>Sordariales</taxon>
        <taxon>Chaetomiaceae</taxon>
        <taxon>Chaetomium</taxon>
    </lineage>
</organism>